<dbReference type="InterPro" id="IPR036236">
    <property type="entry name" value="Znf_C2H2_sf"/>
</dbReference>
<organism evidence="14 15">
    <name type="scientific">Chilo suppressalis</name>
    <name type="common">Asiatic rice borer moth</name>
    <dbReference type="NCBI Taxonomy" id="168631"/>
    <lineage>
        <taxon>Eukaryota</taxon>
        <taxon>Metazoa</taxon>
        <taxon>Ecdysozoa</taxon>
        <taxon>Arthropoda</taxon>
        <taxon>Hexapoda</taxon>
        <taxon>Insecta</taxon>
        <taxon>Pterygota</taxon>
        <taxon>Neoptera</taxon>
        <taxon>Endopterygota</taxon>
        <taxon>Lepidoptera</taxon>
        <taxon>Glossata</taxon>
        <taxon>Ditrysia</taxon>
        <taxon>Pyraloidea</taxon>
        <taxon>Crambidae</taxon>
        <taxon>Crambinae</taxon>
        <taxon>Chilo</taxon>
    </lineage>
</organism>
<dbReference type="Gene3D" id="3.30.160.60">
    <property type="entry name" value="Classic Zinc Finger"/>
    <property type="match status" value="8"/>
</dbReference>
<evidence type="ECO:0000256" key="3">
    <source>
        <dbReference type="ARBA" id="ARBA00022737"/>
    </source>
</evidence>
<proteinExistence type="predicted"/>
<dbReference type="SUPFAM" id="SSF57667">
    <property type="entry name" value="beta-beta-alpha zinc fingers"/>
    <property type="match status" value="6"/>
</dbReference>
<feature type="domain" description="C2H2-type" evidence="12">
    <location>
        <begin position="447"/>
        <end position="475"/>
    </location>
</feature>
<comment type="subcellular location">
    <subcellularLocation>
        <location evidence="1">Nucleus</location>
    </subcellularLocation>
</comment>
<evidence type="ECO:0000259" key="13">
    <source>
        <dbReference type="PROSITE" id="PS51915"/>
    </source>
</evidence>
<dbReference type="PANTHER" id="PTHR24384">
    <property type="entry name" value="FINGER PUTATIVE TRANSCRIPTION FACTOR FAMILY-RELATED"/>
    <property type="match status" value="1"/>
</dbReference>
<dbReference type="SMART" id="SM00355">
    <property type="entry name" value="ZnF_C2H2"/>
    <property type="match status" value="20"/>
</dbReference>
<sequence>MSREVDVKALISHIVRGDGADKCRICMGDTSEGQVYLGDTVMMDGERPVTLAELLEVITGVEVPEVAELPNGLCSTCSGSAVDAANFSILCRQANTCWNTTLKLLNDIPSASLLPDLSKAIYAILNDNQINLIYNYNDSIVEKDSQGKTGKHRSRKNCKAMLCQCPNCDKKFRHPHELSHHLKESGDYQRACHICAGIMSRDKLIDHLRLTHEITPYDCKKCPALFHSQMKYIRHLKEAHTSGACTCGDCGRTFQSQFGYHAHQSVHLLKTCPACDKLFRNQMCYIHHSKVCCKLDKIKSGRNGTKHKVTVKNKSSSKKVKVGLRGSANNECICDYCGKKLSSKKFIKAHIQHVHMKNTHMPCPYCGKSLAAAHMTEHIKTHELVRLYKCEHCNLVLKSRLGFIQHLRLHTGERPFACKHCGETFSASSRRSEHIRKVHNGGIELKHECKLCSSKFSLPFRLRRHMAAVHSEESEQSVFECNECHEKFSSCRGLIHHSRKHQKDAVPQPRRKLMETSSQLPSTVCQECVNTATVTAPFIQLCKNANQKWTEISDCLLKLGKTVPRTAKSAFICIKNDAIKVIDFKDRIVNVKKALKVAKKTLLKNTAREKGIDRSVLKCPECEKVYPSIYLLNLHLKDIDKKICFYCKQIVDISTFAKHVAVHGATLFTCDLCKSTFKSRANFDKHKYRCRRKGKHKCVDCFQSFTSAGNLITHYASKHNPKVCSACNKKFVSKVCFKNHKEYCTESKAIGAQYICDYCSKIYSYKNALRLHIRFTHVVGWEYQCEQCGKKFSNPAHLREHGNKHNRVDDRYVCSICGAKYSTRRGYERHHKRHFDENGEITKVITPYRSKKRVLKIEKCVLCSYVTSNRKRLEKHLNEQHNIVALELLRQ</sequence>
<keyword evidence="6" id="KW-0805">Transcription regulation</keyword>
<dbReference type="InterPro" id="IPR012934">
    <property type="entry name" value="Znf_AD"/>
</dbReference>
<name>A0ABN8B6J8_CHISP</name>
<evidence type="ECO:0000313" key="14">
    <source>
        <dbReference type="EMBL" id="CAH0403961.1"/>
    </source>
</evidence>
<evidence type="ECO:0000256" key="9">
    <source>
        <dbReference type="ARBA" id="ARBA00023242"/>
    </source>
</evidence>
<keyword evidence="2 11" id="KW-0479">Metal-binding</keyword>
<feature type="binding site" evidence="11">
    <location>
        <position position="77"/>
    </location>
    <ligand>
        <name>Zn(2+)</name>
        <dbReference type="ChEBI" id="CHEBI:29105"/>
    </ligand>
</feature>
<feature type="domain" description="C2H2-type" evidence="12">
    <location>
        <begin position="416"/>
        <end position="444"/>
    </location>
</feature>
<accession>A0ABN8B6J8</accession>
<dbReference type="PROSITE" id="PS51915">
    <property type="entry name" value="ZAD"/>
    <property type="match status" value="1"/>
</dbReference>
<feature type="domain" description="C2H2-type" evidence="12">
    <location>
        <begin position="754"/>
        <end position="777"/>
    </location>
</feature>
<evidence type="ECO:0000256" key="4">
    <source>
        <dbReference type="ARBA" id="ARBA00022771"/>
    </source>
</evidence>
<evidence type="ECO:0000256" key="6">
    <source>
        <dbReference type="ARBA" id="ARBA00023015"/>
    </source>
</evidence>
<dbReference type="Pfam" id="PF00096">
    <property type="entry name" value="zf-C2H2"/>
    <property type="match status" value="4"/>
</dbReference>
<feature type="domain" description="C2H2-type" evidence="12">
    <location>
        <begin position="783"/>
        <end position="810"/>
    </location>
</feature>
<keyword evidence="15" id="KW-1185">Reference proteome</keyword>
<evidence type="ECO:0000259" key="12">
    <source>
        <dbReference type="PROSITE" id="PS50157"/>
    </source>
</evidence>
<feature type="domain" description="ZAD" evidence="13">
    <location>
        <begin position="21"/>
        <end position="101"/>
    </location>
</feature>
<evidence type="ECO:0000256" key="11">
    <source>
        <dbReference type="PROSITE-ProRule" id="PRU01263"/>
    </source>
</evidence>
<dbReference type="SMART" id="SM00868">
    <property type="entry name" value="zf-AD"/>
    <property type="match status" value="2"/>
</dbReference>
<evidence type="ECO:0000256" key="5">
    <source>
        <dbReference type="ARBA" id="ARBA00022833"/>
    </source>
</evidence>
<keyword evidence="7" id="KW-0238">DNA-binding</keyword>
<keyword evidence="3" id="KW-0677">Repeat</keyword>
<evidence type="ECO:0000256" key="7">
    <source>
        <dbReference type="ARBA" id="ARBA00023125"/>
    </source>
</evidence>
<dbReference type="Pfam" id="PF07776">
    <property type="entry name" value="zf-AD"/>
    <property type="match status" value="1"/>
</dbReference>
<evidence type="ECO:0000313" key="15">
    <source>
        <dbReference type="Proteomes" id="UP001153292"/>
    </source>
</evidence>
<feature type="binding site" evidence="11">
    <location>
        <position position="26"/>
    </location>
    <ligand>
        <name>Zn(2+)</name>
        <dbReference type="ChEBI" id="CHEBI:29105"/>
    </ligand>
</feature>
<feature type="domain" description="C2H2-type" evidence="12">
    <location>
        <begin position="217"/>
        <end position="241"/>
    </location>
</feature>
<keyword evidence="5 11" id="KW-0862">Zinc</keyword>
<keyword evidence="8" id="KW-0804">Transcription</keyword>
<feature type="binding site" evidence="11">
    <location>
        <position position="23"/>
    </location>
    <ligand>
        <name>Zn(2+)</name>
        <dbReference type="ChEBI" id="CHEBI:29105"/>
    </ligand>
</feature>
<feature type="domain" description="C2H2-type" evidence="12">
    <location>
        <begin position="388"/>
        <end position="415"/>
    </location>
</feature>
<feature type="domain" description="C2H2-type" evidence="12">
    <location>
        <begin position="245"/>
        <end position="267"/>
    </location>
</feature>
<protein>
    <submittedName>
        <fullName evidence="14">Uncharacterized protein</fullName>
    </submittedName>
</protein>
<feature type="domain" description="C2H2-type" evidence="12">
    <location>
        <begin position="812"/>
        <end position="839"/>
    </location>
</feature>
<dbReference type="EMBL" id="OU963919">
    <property type="protein sequence ID" value="CAH0403961.1"/>
    <property type="molecule type" value="Genomic_DNA"/>
</dbReference>
<reference evidence="14" key="1">
    <citation type="submission" date="2021-12" db="EMBL/GenBank/DDBJ databases">
        <authorList>
            <person name="King R."/>
        </authorList>
    </citation>
    <scope>NUCLEOTIDE SEQUENCE</scope>
</reference>
<dbReference type="PROSITE" id="PS00028">
    <property type="entry name" value="ZINC_FINGER_C2H2_1"/>
    <property type="match status" value="10"/>
</dbReference>
<evidence type="ECO:0000256" key="8">
    <source>
        <dbReference type="ARBA" id="ARBA00023163"/>
    </source>
</evidence>
<evidence type="ECO:0000256" key="10">
    <source>
        <dbReference type="PROSITE-ProRule" id="PRU00042"/>
    </source>
</evidence>
<keyword evidence="4 10" id="KW-0863">Zinc-finger</keyword>
<dbReference type="PROSITE" id="PS50157">
    <property type="entry name" value="ZINC_FINGER_C2H2_2"/>
    <property type="match status" value="9"/>
</dbReference>
<evidence type="ECO:0000256" key="1">
    <source>
        <dbReference type="ARBA" id="ARBA00004123"/>
    </source>
</evidence>
<dbReference type="PANTHER" id="PTHR24384:SF189">
    <property type="entry name" value="C2H2-TYPE DOMAIN-CONTAINING PROTEIN-RELATED"/>
    <property type="match status" value="1"/>
</dbReference>
<dbReference type="Proteomes" id="UP001153292">
    <property type="component" value="Chromosome 26"/>
</dbReference>
<gene>
    <name evidence="14" type="ORF">CHILSU_LOCUS7259</name>
</gene>
<evidence type="ECO:0000256" key="2">
    <source>
        <dbReference type="ARBA" id="ARBA00022723"/>
    </source>
</evidence>
<feature type="domain" description="C2H2-type" evidence="12">
    <location>
        <begin position="479"/>
        <end position="506"/>
    </location>
</feature>
<dbReference type="InterPro" id="IPR050752">
    <property type="entry name" value="C2H2-ZF_domain"/>
</dbReference>
<keyword evidence="9" id="KW-0539">Nucleus</keyword>
<feature type="binding site" evidence="11">
    <location>
        <position position="74"/>
    </location>
    <ligand>
        <name>Zn(2+)</name>
        <dbReference type="ChEBI" id="CHEBI:29105"/>
    </ligand>
</feature>
<dbReference type="SUPFAM" id="SSF57716">
    <property type="entry name" value="Glucocorticoid receptor-like (DNA-binding domain)"/>
    <property type="match status" value="1"/>
</dbReference>
<dbReference type="InterPro" id="IPR013087">
    <property type="entry name" value="Znf_C2H2_type"/>
</dbReference>